<name>A0A1H3ZIG8_9GAMM</name>
<dbReference type="AlphaFoldDB" id="A0A1H3ZIG8"/>
<dbReference type="CDD" id="cd00093">
    <property type="entry name" value="HTH_XRE"/>
    <property type="match status" value="1"/>
</dbReference>
<organism evidence="2 3">
    <name type="scientific">Thiothrix caldifontis</name>
    <dbReference type="NCBI Taxonomy" id="525918"/>
    <lineage>
        <taxon>Bacteria</taxon>
        <taxon>Pseudomonadati</taxon>
        <taxon>Pseudomonadota</taxon>
        <taxon>Gammaproteobacteria</taxon>
        <taxon>Thiotrichales</taxon>
        <taxon>Thiotrichaceae</taxon>
        <taxon>Thiothrix</taxon>
    </lineage>
</organism>
<protein>
    <submittedName>
        <fullName evidence="2">Cro/C1-type HTH DNA-binding domain-containing protein</fullName>
    </submittedName>
</protein>
<accession>A0A1H3ZIG8</accession>
<gene>
    <name evidence="2" type="ORF">SAMN05660964_01191</name>
</gene>
<dbReference type="SMART" id="SM00530">
    <property type="entry name" value="HTH_XRE"/>
    <property type="match status" value="1"/>
</dbReference>
<dbReference type="Pfam" id="PF13443">
    <property type="entry name" value="HTH_26"/>
    <property type="match status" value="1"/>
</dbReference>
<evidence type="ECO:0000313" key="2">
    <source>
        <dbReference type="EMBL" id="SEA23523.1"/>
    </source>
</evidence>
<dbReference type="OrthoDB" id="5298444at2"/>
<evidence type="ECO:0000313" key="3">
    <source>
        <dbReference type="Proteomes" id="UP000199397"/>
    </source>
</evidence>
<reference evidence="2 3" key="1">
    <citation type="submission" date="2016-10" db="EMBL/GenBank/DDBJ databases">
        <authorList>
            <person name="de Groot N.N."/>
        </authorList>
    </citation>
    <scope>NUCLEOTIDE SEQUENCE [LARGE SCALE GENOMIC DNA]</scope>
    <source>
        <strain evidence="2 3">DSM 21228</strain>
    </source>
</reference>
<dbReference type="InterPro" id="IPR010982">
    <property type="entry name" value="Lambda_DNA-bd_dom_sf"/>
</dbReference>
<dbReference type="Proteomes" id="UP000199397">
    <property type="component" value="Unassembled WGS sequence"/>
</dbReference>
<dbReference type="Gene3D" id="1.10.260.40">
    <property type="entry name" value="lambda repressor-like DNA-binding domains"/>
    <property type="match status" value="1"/>
</dbReference>
<dbReference type="InterPro" id="IPR001387">
    <property type="entry name" value="Cro/C1-type_HTH"/>
</dbReference>
<keyword evidence="3" id="KW-1185">Reference proteome</keyword>
<dbReference type="EMBL" id="FNQP01000005">
    <property type="protein sequence ID" value="SEA23523.1"/>
    <property type="molecule type" value="Genomic_DNA"/>
</dbReference>
<evidence type="ECO:0000259" key="1">
    <source>
        <dbReference type="PROSITE" id="PS50943"/>
    </source>
</evidence>
<proteinExistence type="predicted"/>
<sequence>MPQTTELITTLKKLLKRHNKTYADVATCLQLSEASVKRLFSEQDLSLQRLDKVCTLLDMEISDLVHEMRSEHAKPISELSHSQEKEIADDLHLLLVTVLVLNRWSWQDITNRYNFSEAQVIRYLTHLDRLHIIELQPGNRIKLLVASNFKWRDDGPIMKLFLAKIETEFFRARFIKDGEKLVVLNGMLSDASNALFQRKMAQLAKDFDTLSKDDASLPIGERKGSTVLLAIRDWDYERLFGDQRKVRQGSQT</sequence>
<dbReference type="SUPFAM" id="SSF47413">
    <property type="entry name" value="lambda repressor-like DNA-binding domains"/>
    <property type="match status" value="1"/>
</dbReference>
<feature type="domain" description="HTH cro/C1-type" evidence="1">
    <location>
        <begin position="11"/>
        <end position="64"/>
    </location>
</feature>
<dbReference type="GO" id="GO:0003677">
    <property type="term" value="F:DNA binding"/>
    <property type="evidence" value="ECO:0007669"/>
    <property type="project" value="UniProtKB-KW"/>
</dbReference>
<dbReference type="PROSITE" id="PS50943">
    <property type="entry name" value="HTH_CROC1"/>
    <property type="match status" value="1"/>
</dbReference>
<dbReference type="RefSeq" id="WP_093066378.1">
    <property type="nucleotide sequence ID" value="NZ_FNQP01000005.1"/>
</dbReference>
<keyword evidence="2" id="KW-0238">DNA-binding</keyword>
<dbReference type="STRING" id="525918.SAMN05660964_01191"/>